<dbReference type="GO" id="GO:0006874">
    <property type="term" value="P:intracellular calcium ion homeostasis"/>
    <property type="evidence" value="ECO:0007669"/>
    <property type="project" value="TreeGrafter"/>
</dbReference>
<evidence type="ECO:0000259" key="6">
    <source>
        <dbReference type="Pfam" id="PF01699"/>
    </source>
</evidence>
<feature type="domain" description="Sodium/calcium exchanger membrane region" evidence="6">
    <location>
        <begin position="5"/>
        <end position="145"/>
    </location>
</feature>
<dbReference type="GO" id="GO:0005886">
    <property type="term" value="C:plasma membrane"/>
    <property type="evidence" value="ECO:0007669"/>
    <property type="project" value="TreeGrafter"/>
</dbReference>
<keyword evidence="8" id="KW-1185">Reference proteome</keyword>
<dbReference type="Pfam" id="PF01699">
    <property type="entry name" value="Na_Ca_ex"/>
    <property type="match status" value="2"/>
</dbReference>
<evidence type="ECO:0000256" key="3">
    <source>
        <dbReference type="ARBA" id="ARBA00022989"/>
    </source>
</evidence>
<evidence type="ECO:0000256" key="1">
    <source>
        <dbReference type="ARBA" id="ARBA00004141"/>
    </source>
</evidence>
<evidence type="ECO:0000313" key="8">
    <source>
        <dbReference type="Proteomes" id="UP000192343"/>
    </source>
</evidence>
<dbReference type="InterPro" id="IPR004481">
    <property type="entry name" value="K/Na/Ca-exchanger"/>
</dbReference>
<dbReference type="STRING" id="1963862.B4O97_02690"/>
<organism evidence="7 8">
    <name type="scientific">Marispirochaeta aestuarii</name>
    <dbReference type="NCBI Taxonomy" id="1963862"/>
    <lineage>
        <taxon>Bacteria</taxon>
        <taxon>Pseudomonadati</taxon>
        <taxon>Spirochaetota</taxon>
        <taxon>Spirochaetia</taxon>
        <taxon>Spirochaetales</taxon>
        <taxon>Spirochaetaceae</taxon>
        <taxon>Marispirochaeta</taxon>
    </lineage>
</organism>
<proteinExistence type="predicted"/>
<gene>
    <name evidence="7" type="ORF">B4O97_02690</name>
</gene>
<accession>A0A1Y1S3I1</accession>
<dbReference type="Proteomes" id="UP000192343">
    <property type="component" value="Unassembled WGS sequence"/>
</dbReference>
<dbReference type="EMBL" id="MWQY01000002">
    <property type="protein sequence ID" value="ORC37991.1"/>
    <property type="molecule type" value="Genomic_DNA"/>
</dbReference>
<protein>
    <recommendedName>
        <fullName evidence="6">Sodium/calcium exchanger membrane region domain-containing protein</fullName>
    </recommendedName>
</protein>
<evidence type="ECO:0000313" key="7">
    <source>
        <dbReference type="EMBL" id="ORC37991.1"/>
    </source>
</evidence>
<dbReference type="InterPro" id="IPR044880">
    <property type="entry name" value="NCX_ion-bd_dom_sf"/>
</dbReference>
<feature type="transmembrane region" description="Helical" evidence="5">
    <location>
        <begin position="105"/>
        <end position="126"/>
    </location>
</feature>
<feature type="transmembrane region" description="Helical" evidence="5">
    <location>
        <begin position="210"/>
        <end position="232"/>
    </location>
</feature>
<reference evidence="7 8" key="1">
    <citation type="submission" date="2017-03" db="EMBL/GenBank/DDBJ databases">
        <title>Draft Genome sequence of Marispirochaeta sp. strain JC444.</title>
        <authorList>
            <person name="Shivani Y."/>
            <person name="Subhash Y."/>
            <person name="Sasikala C."/>
            <person name="Ramana C."/>
        </authorList>
    </citation>
    <scope>NUCLEOTIDE SEQUENCE [LARGE SCALE GENOMIC DNA]</scope>
    <source>
        <strain evidence="7 8">JC444</strain>
    </source>
</reference>
<feature type="transmembrane region" description="Helical" evidence="5">
    <location>
        <begin position="302"/>
        <end position="321"/>
    </location>
</feature>
<keyword evidence="3 5" id="KW-1133">Transmembrane helix</keyword>
<dbReference type="GO" id="GO:0005262">
    <property type="term" value="F:calcium channel activity"/>
    <property type="evidence" value="ECO:0007669"/>
    <property type="project" value="TreeGrafter"/>
</dbReference>
<name>A0A1Y1S3I1_9SPIO</name>
<feature type="transmembrane region" description="Helical" evidence="5">
    <location>
        <begin position="12"/>
        <end position="31"/>
    </location>
</feature>
<evidence type="ECO:0000256" key="5">
    <source>
        <dbReference type="SAM" id="Phobius"/>
    </source>
</evidence>
<keyword evidence="4 5" id="KW-0472">Membrane</keyword>
<dbReference type="PANTHER" id="PTHR10846">
    <property type="entry name" value="SODIUM/POTASSIUM/CALCIUM EXCHANGER"/>
    <property type="match status" value="1"/>
</dbReference>
<comment type="subcellular location">
    <subcellularLocation>
        <location evidence="1">Membrane</location>
        <topology evidence="1">Multi-pass membrane protein</topology>
    </subcellularLocation>
</comment>
<feature type="transmembrane region" description="Helical" evidence="5">
    <location>
        <begin position="38"/>
        <end position="62"/>
    </location>
</feature>
<evidence type="ECO:0000256" key="4">
    <source>
        <dbReference type="ARBA" id="ARBA00023136"/>
    </source>
</evidence>
<dbReference type="Gene3D" id="1.20.1420.30">
    <property type="entry name" value="NCX, central ion-binding region"/>
    <property type="match status" value="1"/>
</dbReference>
<comment type="caution">
    <text evidence="7">The sequence shown here is derived from an EMBL/GenBank/DDBJ whole genome shotgun (WGS) entry which is preliminary data.</text>
</comment>
<dbReference type="InterPro" id="IPR004837">
    <property type="entry name" value="NaCa_Exmemb"/>
</dbReference>
<dbReference type="AlphaFoldDB" id="A0A1Y1S3I1"/>
<evidence type="ECO:0000256" key="2">
    <source>
        <dbReference type="ARBA" id="ARBA00022692"/>
    </source>
</evidence>
<feature type="domain" description="Sodium/calcium exchanger membrane region" evidence="6">
    <location>
        <begin position="175"/>
        <end position="315"/>
    </location>
</feature>
<dbReference type="PANTHER" id="PTHR10846:SF8">
    <property type="entry name" value="INNER MEMBRANE PROTEIN YRBG"/>
    <property type="match status" value="1"/>
</dbReference>
<feature type="transmembrane region" description="Helical" evidence="5">
    <location>
        <begin position="132"/>
        <end position="149"/>
    </location>
</feature>
<keyword evidence="2 5" id="KW-0812">Transmembrane</keyword>
<feature type="transmembrane region" description="Helical" evidence="5">
    <location>
        <begin position="244"/>
        <end position="265"/>
    </location>
</feature>
<dbReference type="NCBIfam" id="TIGR00367">
    <property type="entry name" value="calcium/sodium antiporter"/>
    <property type="match status" value="1"/>
</dbReference>
<dbReference type="GO" id="GO:0008273">
    <property type="term" value="F:calcium, potassium:sodium antiporter activity"/>
    <property type="evidence" value="ECO:0007669"/>
    <property type="project" value="TreeGrafter"/>
</dbReference>
<sequence length="328" mass="34899">MVLNFLVLSASFYVLAKSADFLVDGAVGVAVKARIDKVIIGIVLVGFATTAPEFTVSLMSAIRGFPEIALGNAIGSVIVDDGVALALAILVAPKAITINPGVLKRVGLFLVVIDLFAFGLAVNGIISRLEGFMLLAILAGYLIVMVHSSKKNAGLAPPPEEEIEEHIKPGSLGKQLLLFFIGVAGVIIASEFLVSSSLNIARFFQVPEVIIGLTIIAIGTSLPEIATCITAARKGHGDLAFGDIIGADILNILWIVGAAAAANTIQVGTNVIYFAFPSMIIMVVTMLLLARHRHTLHRWKGFVLIFLYIVYIVSMLRFFYIPGGEMPV</sequence>
<feature type="transmembrane region" description="Helical" evidence="5">
    <location>
        <begin position="271"/>
        <end position="290"/>
    </location>
</feature>
<dbReference type="OrthoDB" id="9794225at2"/>
<feature type="transmembrane region" description="Helical" evidence="5">
    <location>
        <begin position="176"/>
        <end position="198"/>
    </location>
</feature>
<feature type="transmembrane region" description="Helical" evidence="5">
    <location>
        <begin position="68"/>
        <end position="93"/>
    </location>
</feature>